<gene>
    <name evidence="2" type="ORF">P153DRAFT_222059</name>
</gene>
<keyword evidence="1" id="KW-0472">Membrane</keyword>
<proteinExistence type="predicted"/>
<keyword evidence="3" id="KW-1185">Reference proteome</keyword>
<keyword evidence="1" id="KW-0812">Transmembrane</keyword>
<dbReference type="GeneID" id="54403067"/>
<evidence type="ECO:0000256" key="1">
    <source>
        <dbReference type="SAM" id="Phobius"/>
    </source>
</evidence>
<dbReference type="EMBL" id="ML977504">
    <property type="protein sequence ID" value="KAF2130626.1"/>
    <property type="molecule type" value="Genomic_DNA"/>
</dbReference>
<reference evidence="2" key="1">
    <citation type="journal article" date="2020" name="Stud. Mycol.">
        <title>101 Dothideomycetes genomes: a test case for predicting lifestyles and emergence of pathogens.</title>
        <authorList>
            <person name="Haridas S."/>
            <person name="Albert R."/>
            <person name="Binder M."/>
            <person name="Bloem J."/>
            <person name="Labutti K."/>
            <person name="Salamov A."/>
            <person name="Andreopoulos B."/>
            <person name="Baker S."/>
            <person name="Barry K."/>
            <person name="Bills G."/>
            <person name="Bluhm B."/>
            <person name="Cannon C."/>
            <person name="Castanera R."/>
            <person name="Culley D."/>
            <person name="Daum C."/>
            <person name="Ezra D."/>
            <person name="Gonzalez J."/>
            <person name="Henrissat B."/>
            <person name="Kuo A."/>
            <person name="Liang C."/>
            <person name="Lipzen A."/>
            <person name="Lutzoni F."/>
            <person name="Magnuson J."/>
            <person name="Mondo S."/>
            <person name="Nolan M."/>
            <person name="Ohm R."/>
            <person name="Pangilinan J."/>
            <person name="Park H.-J."/>
            <person name="Ramirez L."/>
            <person name="Alfaro M."/>
            <person name="Sun H."/>
            <person name="Tritt A."/>
            <person name="Yoshinaga Y."/>
            <person name="Zwiers L.-H."/>
            <person name="Turgeon B."/>
            <person name="Goodwin S."/>
            <person name="Spatafora J."/>
            <person name="Crous P."/>
            <person name="Grigoriev I."/>
        </authorList>
    </citation>
    <scope>NUCLEOTIDE SEQUENCE</scope>
    <source>
        <strain evidence="2">CBS 119687</strain>
    </source>
</reference>
<accession>A0A6A6AGD2</accession>
<organism evidence="2 3">
    <name type="scientific">Dothidotthia symphoricarpi CBS 119687</name>
    <dbReference type="NCBI Taxonomy" id="1392245"/>
    <lineage>
        <taxon>Eukaryota</taxon>
        <taxon>Fungi</taxon>
        <taxon>Dikarya</taxon>
        <taxon>Ascomycota</taxon>
        <taxon>Pezizomycotina</taxon>
        <taxon>Dothideomycetes</taxon>
        <taxon>Pleosporomycetidae</taxon>
        <taxon>Pleosporales</taxon>
        <taxon>Dothidotthiaceae</taxon>
        <taxon>Dothidotthia</taxon>
    </lineage>
</organism>
<evidence type="ECO:0000313" key="2">
    <source>
        <dbReference type="EMBL" id="KAF2130626.1"/>
    </source>
</evidence>
<protein>
    <submittedName>
        <fullName evidence="2">Uncharacterized protein</fullName>
    </submittedName>
</protein>
<evidence type="ECO:0000313" key="3">
    <source>
        <dbReference type="Proteomes" id="UP000799771"/>
    </source>
</evidence>
<feature type="transmembrane region" description="Helical" evidence="1">
    <location>
        <begin position="39"/>
        <end position="60"/>
    </location>
</feature>
<feature type="transmembrane region" description="Helical" evidence="1">
    <location>
        <begin position="80"/>
        <end position="113"/>
    </location>
</feature>
<sequence>MQWFACSHVLVETGPRRLLLRFASTVCRCAGPMGPGCRLLHGAATILFIVSSSHLTHLLADLDFFLPVAHSPQSHGVASWTVLSLLLTATGILFVEAALPLLIGGTPLAALLLPRWFCPRPSMSCRLAARTSRSALG</sequence>
<dbReference type="Proteomes" id="UP000799771">
    <property type="component" value="Unassembled WGS sequence"/>
</dbReference>
<name>A0A6A6AGD2_9PLEO</name>
<dbReference type="AlphaFoldDB" id="A0A6A6AGD2"/>
<keyword evidence="1" id="KW-1133">Transmembrane helix</keyword>
<dbReference type="RefSeq" id="XP_033525013.1">
    <property type="nucleotide sequence ID" value="XM_033662635.1"/>
</dbReference>